<reference evidence="1 2" key="1">
    <citation type="submission" date="2020-09" db="EMBL/GenBank/DDBJ databases">
        <title>Pseudoxanthomonas sp. CAU 1598 isolated from sand of Yaerae Beach.</title>
        <authorList>
            <person name="Kim W."/>
        </authorList>
    </citation>
    <scope>NUCLEOTIDE SEQUENCE [LARGE SCALE GENOMIC DNA]</scope>
    <source>
        <strain evidence="1 2">CAU 1598</strain>
    </source>
</reference>
<keyword evidence="2" id="KW-1185">Reference proteome</keyword>
<proteinExistence type="predicted"/>
<gene>
    <name evidence="1" type="ORF">IFO71_21365</name>
</gene>
<sequence>MGKRVFCANRGGRRGCGATLRLYLAARLPRRQYGAPVLQRFVRALMAGADVAVAYLQATAAQSSRHGWRWLSRMYAHLTRWRVLLPGPDAQDAAPFASRSPRLRLLLPTLVALHRRLGDAFVTRFQLQQQASFLP</sequence>
<protein>
    <submittedName>
        <fullName evidence="1">Uncharacterized protein</fullName>
    </submittedName>
</protein>
<dbReference type="RefSeq" id="WP_192031720.1">
    <property type="nucleotide sequence ID" value="NZ_JACYTR010000120.1"/>
</dbReference>
<evidence type="ECO:0000313" key="2">
    <source>
        <dbReference type="Proteomes" id="UP000613768"/>
    </source>
</evidence>
<dbReference type="AlphaFoldDB" id="A0AAW3ZQ20"/>
<comment type="caution">
    <text evidence="1">The sequence shown here is derived from an EMBL/GenBank/DDBJ whole genome shotgun (WGS) entry which is preliminary data.</text>
</comment>
<dbReference type="Proteomes" id="UP000613768">
    <property type="component" value="Unassembled WGS sequence"/>
</dbReference>
<accession>A0AAW3ZQ20</accession>
<name>A0AAW3ZQ20_9GAMM</name>
<organism evidence="1 2">
    <name type="scientific">Pseudomarimonas arenosa</name>
    <dbReference type="NCBI Taxonomy" id="2774145"/>
    <lineage>
        <taxon>Bacteria</taxon>
        <taxon>Pseudomonadati</taxon>
        <taxon>Pseudomonadota</taxon>
        <taxon>Gammaproteobacteria</taxon>
        <taxon>Lysobacterales</taxon>
        <taxon>Lysobacteraceae</taxon>
        <taxon>Pseudomarimonas</taxon>
    </lineage>
</organism>
<dbReference type="EMBL" id="JACYTR010000120">
    <property type="protein sequence ID" value="MBD8528303.1"/>
    <property type="molecule type" value="Genomic_DNA"/>
</dbReference>
<evidence type="ECO:0000313" key="1">
    <source>
        <dbReference type="EMBL" id="MBD8528303.1"/>
    </source>
</evidence>